<accession>A0ABU8U3T7</accession>
<name>A0ABU8U3T7_9ACTN</name>
<evidence type="ECO:0000313" key="1">
    <source>
        <dbReference type="EMBL" id="MEJ8642524.1"/>
    </source>
</evidence>
<evidence type="ECO:0000313" key="2">
    <source>
        <dbReference type="Proteomes" id="UP001382904"/>
    </source>
</evidence>
<comment type="caution">
    <text evidence="1">The sequence shown here is derived from an EMBL/GenBank/DDBJ whole genome shotgun (WGS) entry which is preliminary data.</text>
</comment>
<gene>
    <name evidence="1" type="ORF">WKI68_16085</name>
</gene>
<dbReference type="EMBL" id="JBBKAM010000002">
    <property type="protein sequence ID" value="MEJ8642524.1"/>
    <property type="molecule type" value="Genomic_DNA"/>
</dbReference>
<protein>
    <submittedName>
        <fullName evidence="1">Uncharacterized protein</fullName>
    </submittedName>
</protein>
<sequence length="145" mass="15215">MTFIVMTRLHSGTEAIQLCPQQMKAGMMKIARNPVKKAVFGLAVAAVFSGLPALTTTASADPSCITSANATASRDSVTVRVSSNPCNRQVRAWAECVAENGVTSQRTGSAITGTGSASVSCGFAYVNRKGHEVNVPGQGWARYVY</sequence>
<reference evidence="1 2" key="1">
    <citation type="submission" date="2024-03" db="EMBL/GenBank/DDBJ databases">
        <title>Novel Streptomyces species of biotechnological and ecological value are a feature of Machair soil.</title>
        <authorList>
            <person name="Prole J.R."/>
            <person name="Goodfellow M."/>
            <person name="Allenby N."/>
            <person name="Ward A.C."/>
        </authorList>
    </citation>
    <scope>NUCLEOTIDE SEQUENCE [LARGE SCALE GENOMIC DNA]</scope>
    <source>
        <strain evidence="1 2">MS1.HAVA.3</strain>
    </source>
</reference>
<proteinExistence type="predicted"/>
<keyword evidence="2" id="KW-1185">Reference proteome</keyword>
<dbReference type="Proteomes" id="UP001382904">
    <property type="component" value="Unassembled WGS sequence"/>
</dbReference>
<organism evidence="1 2">
    <name type="scientific">Streptomyces caledonius</name>
    <dbReference type="NCBI Taxonomy" id="3134107"/>
    <lineage>
        <taxon>Bacteria</taxon>
        <taxon>Bacillati</taxon>
        <taxon>Actinomycetota</taxon>
        <taxon>Actinomycetes</taxon>
        <taxon>Kitasatosporales</taxon>
        <taxon>Streptomycetaceae</taxon>
        <taxon>Streptomyces</taxon>
    </lineage>
</organism>